<evidence type="ECO:0000313" key="3">
    <source>
        <dbReference type="EMBL" id="VDP09608.1"/>
    </source>
</evidence>
<keyword evidence="4" id="KW-1185">Reference proteome</keyword>
<feature type="region of interest" description="Disordered" evidence="1">
    <location>
        <begin position="682"/>
        <end position="701"/>
    </location>
</feature>
<feature type="compositionally biased region" description="Basic and acidic residues" evidence="1">
    <location>
        <begin position="690"/>
        <end position="701"/>
    </location>
</feature>
<organism evidence="3 4">
    <name type="scientific">Soboliphyme baturini</name>
    <dbReference type="NCBI Taxonomy" id="241478"/>
    <lineage>
        <taxon>Eukaryota</taxon>
        <taxon>Metazoa</taxon>
        <taxon>Ecdysozoa</taxon>
        <taxon>Nematoda</taxon>
        <taxon>Enoplea</taxon>
        <taxon>Dorylaimia</taxon>
        <taxon>Dioctophymatida</taxon>
        <taxon>Dioctophymatoidea</taxon>
        <taxon>Soboliphymatidae</taxon>
        <taxon>Soboliphyme</taxon>
    </lineage>
</organism>
<sequence length="1309" mass="143814">MVSIFDLGLCSDASFTPGECKHTDDCPVGYECNEKRICCPRASKSPKNRHSGYCRFYPSAPQNFPQFDACSKDSDCPKGLKCCFATVGRKCTVPSNTPPDVRKAGSCPPFFAAEDTVRCKKDNNCPSRMVCCEISGGRYCLHPDYRPLTCPGGSLASSKCISSDQCSSREMCLNGICCLTNKSDVQYKPGFCSSLSMNNVRSAVYDRCFNDHQCPGKMKCCPSYSGFQCELPVSSPTGGKIGDCPNDDTSFSSNVLSCQTDNQCYQDLKCCSTSLGKRCVTPDFSRVKCPDGSLSSISCDKAHRPCMTGMKCVGNLCCPESTTSVVPKFGNCPPVPQPIGRQPYYHMCYKDHDCPATLKCCFTLQGRQCLFPNMGNDLKKQPAIPFPIRKPGTCPSNVREGKLSQPPCTYDNECPERLKCCGPSGKKTCMMPHMSTPSKKMRKCPPMSANVTSSFYCQSDEDCRANLTCCNTVRGKRHTRCNTDSDCPQNMLCCGRSEERFCTAPNAGTKDIKPGVCPKSAKVNPQAVICDSDGQCHGNMKCCRFGVAKLCAPPTIVKPSKQDLKCCGPSPNRFCVTPERVQQKKPGKCPPSWQIARNSPLCFDDSDCPKSQKCCNTANQKVCTSPVSPLTDQLKKPGVCPVHVAALVECTTDRDCEGNQKCCPGFHKKYCSEISSSVPETQRDMSNSRLSEKSAHNAPEVKRGTCPSHLNLTADSLPCKSDGDCPHDTKCCGPKHHKYCSKPRESNLPQTMRCSSKHLCPPNSICIGGYCISNKKIGFKRCMNSRDCPRTFSCVDDYCIPSKVLERKPCEADEDCSAGFRCSNSLCLPGEIETLPACSSDEHCKVGFLCYGNTLCLPEGVKPWTQCSSIKLCPIEHICSYGICIPKPSNWRDCARHERCPPHHRCFNGLCESKSGKAKSSKPGHWLNYASQILSSLHRKDKCSSAKSCRRGRSCCQTHFGKFCMSAKSCPSRPGVCPKASIGNIPEPVSCIIDEDCKEREKCCLTPDGTFCLSTNKLKEKPGYCPVYNDPPESAYPCSSDLECPRMMKCCKSRNERVCMFRQSHCSLFPTEKPGLCPKFPSKERQKTCKCDSECDGKRKCCKNGFKKYCFSPLPSSGAPFTSCVSYKTCPRGFVCQEGRCINGSALSLKKCQTHVDCPVGYSCGSRACLPDSVLSIPSCSKQCDCKRNSRCKYDICFPKKTNPITSCLPGKVCRPGFTCISNLCLVTGSRSTPGCYGRSGCPKGLVCVQELCIPKYYESKSCYSSDECDVNFSCTDGVCIPIEREIKIAEQGHFLYYYSQIINSILRK</sequence>
<protein>
    <recommendedName>
        <fullName evidence="2">WAP domain-containing protein</fullName>
    </recommendedName>
</protein>
<dbReference type="GO" id="GO:0005615">
    <property type="term" value="C:extracellular space"/>
    <property type="evidence" value="ECO:0007669"/>
    <property type="project" value="TreeGrafter"/>
</dbReference>
<dbReference type="SMART" id="SM00217">
    <property type="entry name" value="WAP"/>
    <property type="match status" value="13"/>
</dbReference>
<feature type="domain" description="WAP" evidence="2">
    <location>
        <begin position="32"/>
        <end position="95"/>
    </location>
</feature>
<name>A0A3P8BIQ9_9BILA</name>
<evidence type="ECO:0000259" key="2">
    <source>
        <dbReference type="PROSITE" id="PS51390"/>
    </source>
</evidence>
<dbReference type="SMART" id="SM00289">
    <property type="entry name" value="WR1"/>
    <property type="match status" value="10"/>
</dbReference>
<feature type="domain" description="WAP" evidence="2">
    <location>
        <begin position="1070"/>
        <end position="1114"/>
    </location>
</feature>
<feature type="domain" description="WAP" evidence="2">
    <location>
        <begin position="325"/>
        <end position="373"/>
    </location>
</feature>
<dbReference type="SUPFAM" id="SSF57256">
    <property type="entry name" value="Elafin-like"/>
    <property type="match status" value="13"/>
</dbReference>
<dbReference type="InterPro" id="IPR008197">
    <property type="entry name" value="WAP_dom"/>
</dbReference>
<dbReference type="InterPro" id="IPR036645">
    <property type="entry name" value="Elafin-like_sf"/>
</dbReference>
<dbReference type="PANTHER" id="PTHR19441">
    <property type="entry name" value="WHEY ACDIC PROTEIN WAP"/>
    <property type="match status" value="1"/>
</dbReference>
<gene>
    <name evidence="3" type="ORF">SBAD_LOCUS6249</name>
</gene>
<feature type="domain" description="WAP" evidence="2">
    <location>
        <begin position="185"/>
        <end position="233"/>
    </location>
</feature>
<feature type="domain" description="WAP" evidence="2">
    <location>
        <begin position="100"/>
        <end position="144"/>
    </location>
</feature>
<dbReference type="SMART" id="SM00286">
    <property type="entry name" value="PTI"/>
    <property type="match status" value="9"/>
</dbReference>
<dbReference type="Proteomes" id="UP000270296">
    <property type="component" value="Unassembled WGS sequence"/>
</dbReference>
<proteinExistence type="predicted"/>
<dbReference type="EMBL" id="UZAM01009602">
    <property type="protein sequence ID" value="VDP09608.1"/>
    <property type="molecule type" value="Genomic_DNA"/>
</dbReference>
<dbReference type="PANTHER" id="PTHR19441:SF95">
    <property type="entry name" value="PERLWAPIN ISOFORM X1"/>
    <property type="match status" value="1"/>
</dbReference>
<evidence type="ECO:0000256" key="1">
    <source>
        <dbReference type="SAM" id="MobiDB-lite"/>
    </source>
</evidence>
<dbReference type="InterPro" id="IPR050514">
    <property type="entry name" value="WAP_four-disulfide_core"/>
</dbReference>
<dbReference type="Pfam" id="PF00095">
    <property type="entry name" value="WAP"/>
    <property type="match status" value="12"/>
</dbReference>
<reference evidence="3 4" key="1">
    <citation type="submission" date="2018-11" db="EMBL/GenBank/DDBJ databases">
        <authorList>
            <consortium name="Pathogen Informatics"/>
        </authorList>
    </citation>
    <scope>NUCLEOTIDE SEQUENCE [LARGE SCALE GENOMIC DNA]</scope>
</reference>
<dbReference type="OrthoDB" id="4473401at2759"/>
<dbReference type="Gene3D" id="4.10.75.10">
    <property type="entry name" value="Elafin-like"/>
    <property type="match status" value="12"/>
</dbReference>
<dbReference type="PROSITE" id="PS51390">
    <property type="entry name" value="WAP"/>
    <property type="match status" value="9"/>
</dbReference>
<feature type="domain" description="WAP" evidence="2">
    <location>
        <begin position="237"/>
        <end position="283"/>
    </location>
</feature>
<feature type="domain" description="WAP" evidence="2">
    <location>
        <begin position="582"/>
        <end position="627"/>
    </location>
</feature>
<dbReference type="InterPro" id="IPR006150">
    <property type="entry name" value="Cys_repeat_1"/>
</dbReference>
<feature type="domain" description="WAP" evidence="2">
    <location>
        <begin position="633"/>
        <end position="675"/>
    </location>
</feature>
<accession>A0A3P8BIQ9</accession>
<dbReference type="GO" id="GO:0004867">
    <property type="term" value="F:serine-type endopeptidase inhibitor activity"/>
    <property type="evidence" value="ECO:0007669"/>
    <property type="project" value="TreeGrafter"/>
</dbReference>
<feature type="domain" description="WAP" evidence="2">
    <location>
        <begin position="387"/>
        <end position="433"/>
    </location>
</feature>
<evidence type="ECO:0000313" key="4">
    <source>
        <dbReference type="Proteomes" id="UP000270296"/>
    </source>
</evidence>